<feature type="coiled-coil region" evidence="1">
    <location>
        <begin position="948"/>
        <end position="982"/>
    </location>
</feature>
<dbReference type="Proteomes" id="UP001154078">
    <property type="component" value="Chromosome 8"/>
</dbReference>
<feature type="compositionally biased region" description="Low complexity" evidence="2">
    <location>
        <begin position="762"/>
        <end position="775"/>
    </location>
</feature>
<evidence type="ECO:0000259" key="3">
    <source>
        <dbReference type="PROSITE" id="PS50106"/>
    </source>
</evidence>
<dbReference type="Gene3D" id="2.30.42.10">
    <property type="match status" value="3"/>
</dbReference>
<reference evidence="4" key="1">
    <citation type="submission" date="2021-12" db="EMBL/GenBank/DDBJ databases">
        <authorList>
            <person name="King R."/>
        </authorList>
    </citation>
    <scope>NUCLEOTIDE SEQUENCE</scope>
</reference>
<feature type="compositionally biased region" description="Basic and acidic residues" evidence="2">
    <location>
        <begin position="704"/>
        <end position="714"/>
    </location>
</feature>
<dbReference type="AlphaFoldDB" id="A0A9P0BFV1"/>
<proteinExistence type="predicted"/>
<evidence type="ECO:0000313" key="5">
    <source>
        <dbReference type="Proteomes" id="UP001154078"/>
    </source>
</evidence>
<protein>
    <recommendedName>
        <fullName evidence="3">PDZ domain-containing protein</fullName>
    </recommendedName>
</protein>
<dbReference type="Pfam" id="PF00595">
    <property type="entry name" value="PDZ"/>
    <property type="match status" value="3"/>
</dbReference>
<sequence length="1208" mass="134462">METENFVTVVSVGSEVQPQPDLNGIGYVTVLTIGDGENNKDTTEEVLVYRLPGERLGFGLKFEGGTKASEFVKRLFIQSCAPDSPASRVISSWGKLTEGDEVLEIDGVLVNSMTRIDCVRCLKDSNVVIKLLVRHFKQPVQKARSIEDIPLVISAEKKRIPPPPPPVPPRKIPRKLYKNIHHENNKENVQEVNNNPVPTSRNLDSNKVKKFQSPRSSGRLSYSPDIPRRDRRFSDGSLGPPDAEVYINLLSQESCQSLSESDDTASTISTVIDRFGSFPTTTTSSFAGSLPSTPTSIQKQLDLTNLLIFEDDDVIPTKITTNGILNSVEIEKDGVPLQPPSCFQDAPLSYGNEDMRTETKTKTVQKPPVPPRSRDLQNSQSEKEKEFQHDENMNNLPRLVDFLPKSSTKENIEVIKLFLENERMYNEDDFSDIEVYETDMDVYSSKWSISPQLTTIGEVEEEGSEPSYKQTNSTPIVIVENADSTKIGPEEKQENAEENPKDIDGNMDTPPSDSRQPPDGHEFPDYVEFQQQKTMASFPKPTNKVYKSIENINLTECSLNFAKSNNNGDIIFSTDDIKFTSNEPAKLHTRSQSLIDMSTFSKEKNDKFSMMIEHRRKGLSKLKGLVIPENVNEEVAPSVNLPEIKSVTNVIPVKQDDFRVPEVNQVSEFTKPSLTSPPWACQTSTFPKYSPAFKRKSLQVYTTKEKSKPSKLEVDESLSDPPKSLESITSPTRSDYSFDYVSSAKKDALKKESSKDDESDNDSAVSSSQSSYRCSPPASPTCNDYDKSEDFNNRLLKPSSVEAINRKNILASAKCRSGRDLKVGSPVIQRKHDEEVESELQCISEVDGKKEEEVIKLVISNVPVMNGNSEPKIESASVNVVIEKPALPKTAPRQLVRPTPRPQEKPKENVKVDYTRSSSILKKPQPLSVNALKKNFENLTSTAPVKTNVIKTNNARQVKSEIEKTENKITQQKIEENEVRKNVAKEVKKEKESPKKPTPIDVEGKFKTVILKLDEGVNLGVSLNGENKDITIQRIRYGSAAYQDGRLKRGDKIISINGRNTKGLTYENAQEILKEPLNEFTIVIEERDIAPAPSPSRRLSSALKSPDLKSPPVETSQKSATNIITLNKDGGAGLGFSIEGGKDSPLGDVPLLVKKIFQGGAAEKGGDLHVGDEIIAINEKSFKTCSRIEAWNLMKKLPDGKVTIHIHR</sequence>
<keyword evidence="1" id="KW-0175">Coiled coil</keyword>
<accession>A0A9P0BFV1</accession>
<dbReference type="EMBL" id="OV121139">
    <property type="protein sequence ID" value="CAH0562357.1"/>
    <property type="molecule type" value="Genomic_DNA"/>
</dbReference>
<feature type="compositionally biased region" description="Basic and acidic residues" evidence="2">
    <location>
        <begin position="488"/>
        <end position="504"/>
    </location>
</feature>
<feature type="region of interest" description="Disordered" evidence="2">
    <location>
        <begin position="704"/>
        <end position="731"/>
    </location>
</feature>
<dbReference type="InterPro" id="IPR001478">
    <property type="entry name" value="PDZ"/>
</dbReference>
<dbReference type="PROSITE" id="PS50106">
    <property type="entry name" value="PDZ"/>
    <property type="match status" value="3"/>
</dbReference>
<dbReference type="InterPro" id="IPR036034">
    <property type="entry name" value="PDZ_sf"/>
</dbReference>
<dbReference type="SUPFAM" id="SSF50156">
    <property type="entry name" value="PDZ domain-like"/>
    <property type="match status" value="3"/>
</dbReference>
<evidence type="ECO:0000256" key="1">
    <source>
        <dbReference type="SAM" id="Coils"/>
    </source>
</evidence>
<dbReference type="CDD" id="cd00136">
    <property type="entry name" value="PDZ_canonical"/>
    <property type="match status" value="2"/>
</dbReference>
<feature type="domain" description="PDZ" evidence="3">
    <location>
        <begin position="1123"/>
        <end position="1196"/>
    </location>
</feature>
<feature type="domain" description="PDZ" evidence="3">
    <location>
        <begin position="1007"/>
        <end position="1088"/>
    </location>
</feature>
<feature type="compositionally biased region" description="Low complexity" evidence="2">
    <location>
        <begin position="1095"/>
        <end position="1105"/>
    </location>
</feature>
<name>A0A9P0BFV1_BRAAE</name>
<organism evidence="4 5">
    <name type="scientific">Brassicogethes aeneus</name>
    <name type="common">Rape pollen beetle</name>
    <name type="synonym">Meligethes aeneus</name>
    <dbReference type="NCBI Taxonomy" id="1431903"/>
    <lineage>
        <taxon>Eukaryota</taxon>
        <taxon>Metazoa</taxon>
        <taxon>Ecdysozoa</taxon>
        <taxon>Arthropoda</taxon>
        <taxon>Hexapoda</taxon>
        <taxon>Insecta</taxon>
        <taxon>Pterygota</taxon>
        <taxon>Neoptera</taxon>
        <taxon>Endopterygota</taxon>
        <taxon>Coleoptera</taxon>
        <taxon>Polyphaga</taxon>
        <taxon>Cucujiformia</taxon>
        <taxon>Nitidulidae</taxon>
        <taxon>Meligethinae</taxon>
        <taxon>Brassicogethes</taxon>
    </lineage>
</organism>
<feature type="compositionally biased region" description="Basic and acidic residues" evidence="2">
    <location>
        <begin position="381"/>
        <end position="390"/>
    </location>
</feature>
<dbReference type="PANTHER" id="PTHR11324:SF16">
    <property type="entry name" value="PDZ DOMAIN-CONTAINING PROTEIN 2"/>
    <property type="match status" value="1"/>
</dbReference>
<feature type="region of interest" description="Disordered" evidence="2">
    <location>
        <begin position="483"/>
        <end position="524"/>
    </location>
</feature>
<feature type="region of interest" description="Disordered" evidence="2">
    <location>
        <begin position="748"/>
        <end position="790"/>
    </location>
</feature>
<feature type="region of interest" description="Disordered" evidence="2">
    <location>
        <begin position="184"/>
        <end position="238"/>
    </location>
</feature>
<gene>
    <name evidence="4" type="ORF">MELIAE_LOCUS11486</name>
</gene>
<feature type="region of interest" description="Disordered" evidence="2">
    <location>
        <begin position="346"/>
        <end position="390"/>
    </location>
</feature>
<feature type="region of interest" description="Disordered" evidence="2">
    <location>
        <begin position="1091"/>
        <end position="1118"/>
    </location>
</feature>
<dbReference type="SMART" id="SM00228">
    <property type="entry name" value="PDZ"/>
    <property type="match status" value="3"/>
</dbReference>
<dbReference type="OrthoDB" id="42382at2759"/>
<evidence type="ECO:0000313" key="4">
    <source>
        <dbReference type="EMBL" id="CAH0562357.1"/>
    </source>
</evidence>
<keyword evidence="5" id="KW-1185">Reference proteome</keyword>
<evidence type="ECO:0000256" key="2">
    <source>
        <dbReference type="SAM" id="MobiDB-lite"/>
    </source>
</evidence>
<feature type="region of interest" description="Disordered" evidence="2">
    <location>
        <begin position="891"/>
        <end position="910"/>
    </location>
</feature>
<dbReference type="PANTHER" id="PTHR11324">
    <property type="entry name" value="IL16-RELATED"/>
    <property type="match status" value="1"/>
</dbReference>
<dbReference type="CDD" id="cd06763">
    <property type="entry name" value="PDZ7_PDZD2-PDZ4_hPro-IL-16-like"/>
    <property type="match status" value="1"/>
</dbReference>
<feature type="domain" description="PDZ" evidence="3">
    <location>
        <begin position="45"/>
        <end position="137"/>
    </location>
</feature>